<dbReference type="AlphaFoldDB" id="A0A2Z6B334"/>
<dbReference type="Proteomes" id="UP000269883">
    <property type="component" value="Chromosome"/>
</dbReference>
<keyword evidence="2" id="KW-1185">Reference proteome</keyword>
<accession>A0A2Z6B334</accession>
<dbReference type="EMBL" id="AP017378">
    <property type="protein sequence ID" value="BBD09944.1"/>
    <property type="molecule type" value="Genomic_DNA"/>
</dbReference>
<protein>
    <submittedName>
        <fullName evidence="1">D-xylose ABC transporter, ATPase subunit</fullName>
    </submittedName>
</protein>
<evidence type="ECO:0000313" key="1">
    <source>
        <dbReference type="EMBL" id="BBD09944.1"/>
    </source>
</evidence>
<sequence length="55" mass="5660">MLGAPARGIHMAFPMHGSKALWDNAQSGMVLVLIESGLPSVPGASTGGPPWQFGK</sequence>
<organism evidence="1 2">
    <name type="scientific">Desulfovibrio ferrophilus</name>
    <dbReference type="NCBI Taxonomy" id="241368"/>
    <lineage>
        <taxon>Bacteria</taxon>
        <taxon>Pseudomonadati</taxon>
        <taxon>Thermodesulfobacteriota</taxon>
        <taxon>Desulfovibrionia</taxon>
        <taxon>Desulfovibrionales</taxon>
        <taxon>Desulfovibrionaceae</taxon>
        <taxon>Desulfovibrio</taxon>
    </lineage>
</organism>
<proteinExistence type="predicted"/>
<gene>
    <name evidence="1" type="ORF">DFE_3218</name>
</gene>
<reference evidence="1 2" key="1">
    <citation type="journal article" date="2018" name="Sci. Adv.">
        <title>Multi-heme cytochromes provide a pathway for survival in energy-limited environments.</title>
        <authorList>
            <person name="Deng X."/>
            <person name="Dohmae N."/>
            <person name="Nealson K.H."/>
            <person name="Hashimoto K."/>
            <person name="Okamoto A."/>
        </authorList>
    </citation>
    <scope>NUCLEOTIDE SEQUENCE [LARGE SCALE GENOMIC DNA]</scope>
    <source>
        <strain evidence="1 2">IS5</strain>
    </source>
</reference>
<name>A0A2Z6B334_9BACT</name>
<dbReference type="KEGG" id="dfl:DFE_3218"/>
<evidence type="ECO:0000313" key="2">
    <source>
        <dbReference type="Proteomes" id="UP000269883"/>
    </source>
</evidence>